<reference evidence="2" key="1">
    <citation type="journal article" date="2021" name="Sci. Rep.">
        <title>Diploid genomic architecture of Nitzschia inconspicua, an elite biomass production diatom.</title>
        <authorList>
            <person name="Oliver A."/>
            <person name="Podell S."/>
            <person name="Pinowska A."/>
            <person name="Traller J.C."/>
            <person name="Smith S.R."/>
            <person name="McClure R."/>
            <person name="Beliaev A."/>
            <person name="Bohutskyi P."/>
            <person name="Hill E.A."/>
            <person name="Rabines A."/>
            <person name="Zheng H."/>
            <person name="Allen L.Z."/>
            <person name="Kuo A."/>
            <person name="Grigoriev I.V."/>
            <person name="Allen A.E."/>
            <person name="Hazlebeck D."/>
            <person name="Allen E.E."/>
        </authorList>
    </citation>
    <scope>NUCLEOTIDE SEQUENCE</scope>
    <source>
        <strain evidence="2">Hildebrandi</strain>
    </source>
</reference>
<reference evidence="2" key="2">
    <citation type="submission" date="2021-04" db="EMBL/GenBank/DDBJ databases">
        <authorList>
            <person name="Podell S."/>
        </authorList>
    </citation>
    <scope>NUCLEOTIDE SEQUENCE</scope>
    <source>
        <strain evidence="2">Hildebrandi</strain>
    </source>
</reference>
<feature type="region of interest" description="Disordered" evidence="1">
    <location>
        <begin position="572"/>
        <end position="628"/>
    </location>
</feature>
<feature type="compositionally biased region" description="Polar residues" evidence="1">
    <location>
        <begin position="335"/>
        <end position="347"/>
    </location>
</feature>
<dbReference type="AlphaFoldDB" id="A0A9K3Q2X7"/>
<feature type="compositionally biased region" description="Low complexity" evidence="1">
    <location>
        <begin position="604"/>
        <end position="615"/>
    </location>
</feature>
<name>A0A9K3Q2X7_9STRA</name>
<feature type="compositionally biased region" description="Basic and acidic residues" evidence="1">
    <location>
        <begin position="18"/>
        <end position="29"/>
    </location>
</feature>
<sequence length="760" mass="83843">MKRSSHHHRCKQPKKRRIQCENNERKRPAESYSGNASSNLVGSTRCVEDRQLGLSHEKNYPYAAGYSPRVSSSTVSEELASHHVHEMLLQQRLFEADVRLASERLAASQGGLAPVYFLGQSQGLALERLAASSTGCFYPPRVTSLKPSLNLLEQNEMLRQHRLAEELLSSGVSTFPAYQRQLPSMNTSVRSQSQQSHELTGLIRDSSLFPRSQTIQPLPSLTDLSSSERARLLACHQLRVSQSQSPQFSRLMASTSTSPSDPVTLSLYESMVGRHQLLPSFGMRSCSFNAVSAPHAMEGDLARQPGAESLNILRDPVSSSNVGRTHWPSEDGNIERSSNSTAATGRRSSLPVAGQLSERLPMPKSGELNVRIPHFLHRSIVPLASEEDQNWLSEMLCFVRLDILEVFRATEDDIRSRNSSKGIRLGQVGIRCRYCAHLPKGHRAGRSASFPSSLDRIYQSLTMMLRDHFAKCSGMPLDIQQKYVRLKHKTTQGATDSKLFWVHSAKRMGLVDLKDGGIWIRGDDNTTANAGDGKEVNATANNNKVTVAADAQVNSAHATSEKVAACARPCSSSNSSFDKGCSQTSSAAGGNGNEQAPTHEQVASSSSPLIRSSQSARPEATRRGRPTQLVFPEDKGFVSPFLCRVLSNANLVFLEDEERVGNKKSLPVGLPGLSCCHCDQSGRKGLCRVFPARRRNLPLKIYDLCDHLIKCNLCPLSVQQELQRLRKTEPSPNRKLTREERSFYADLWARMGNEVGANST</sequence>
<feature type="compositionally biased region" description="Polar residues" evidence="1">
    <location>
        <begin position="572"/>
        <end position="603"/>
    </location>
</feature>
<proteinExistence type="predicted"/>
<feature type="region of interest" description="Disordered" evidence="1">
    <location>
        <begin position="313"/>
        <end position="360"/>
    </location>
</feature>
<keyword evidence="3" id="KW-1185">Reference proteome</keyword>
<feature type="region of interest" description="Disordered" evidence="1">
    <location>
        <begin position="1"/>
        <end position="40"/>
    </location>
</feature>
<evidence type="ECO:0000256" key="1">
    <source>
        <dbReference type="SAM" id="MobiDB-lite"/>
    </source>
</evidence>
<comment type="caution">
    <text evidence="2">The sequence shown here is derived from an EMBL/GenBank/DDBJ whole genome shotgun (WGS) entry which is preliminary data.</text>
</comment>
<feature type="compositionally biased region" description="Basic residues" evidence="1">
    <location>
        <begin position="1"/>
        <end position="17"/>
    </location>
</feature>
<dbReference type="EMBL" id="JAGRRH010000006">
    <property type="protein sequence ID" value="KAG7368470.1"/>
    <property type="molecule type" value="Genomic_DNA"/>
</dbReference>
<organism evidence="2 3">
    <name type="scientific">Nitzschia inconspicua</name>
    <dbReference type="NCBI Taxonomy" id="303405"/>
    <lineage>
        <taxon>Eukaryota</taxon>
        <taxon>Sar</taxon>
        <taxon>Stramenopiles</taxon>
        <taxon>Ochrophyta</taxon>
        <taxon>Bacillariophyta</taxon>
        <taxon>Bacillariophyceae</taxon>
        <taxon>Bacillariophycidae</taxon>
        <taxon>Bacillariales</taxon>
        <taxon>Bacillariaceae</taxon>
        <taxon>Nitzschia</taxon>
    </lineage>
</organism>
<gene>
    <name evidence="2" type="ORF">IV203_031213</name>
</gene>
<dbReference type="OrthoDB" id="45845at2759"/>
<evidence type="ECO:0000313" key="3">
    <source>
        <dbReference type="Proteomes" id="UP000693970"/>
    </source>
</evidence>
<dbReference type="Proteomes" id="UP000693970">
    <property type="component" value="Unassembled WGS sequence"/>
</dbReference>
<evidence type="ECO:0000313" key="2">
    <source>
        <dbReference type="EMBL" id="KAG7368470.1"/>
    </source>
</evidence>
<protein>
    <submittedName>
        <fullName evidence="2">Uncharacterized protein</fullName>
    </submittedName>
</protein>
<accession>A0A9K3Q2X7</accession>